<comment type="caution">
    <text evidence="1">The sequence shown here is derived from an EMBL/GenBank/DDBJ whole genome shotgun (WGS) entry which is preliminary data.</text>
</comment>
<keyword evidence="2" id="KW-1185">Reference proteome</keyword>
<reference evidence="1" key="1">
    <citation type="submission" date="2021-06" db="EMBL/GenBank/DDBJ databases">
        <authorList>
            <person name="Kallberg Y."/>
            <person name="Tangrot J."/>
            <person name="Rosling A."/>
        </authorList>
    </citation>
    <scope>NUCLEOTIDE SEQUENCE</scope>
    <source>
        <strain evidence="1">BR232B</strain>
    </source>
</reference>
<evidence type="ECO:0000313" key="1">
    <source>
        <dbReference type="EMBL" id="CAG8641673.1"/>
    </source>
</evidence>
<dbReference type="Proteomes" id="UP000789739">
    <property type="component" value="Unassembled WGS sequence"/>
</dbReference>
<dbReference type="EMBL" id="CAJVPI010002353">
    <property type="protein sequence ID" value="CAG8641673.1"/>
    <property type="molecule type" value="Genomic_DNA"/>
</dbReference>
<gene>
    <name evidence="1" type="ORF">PBRASI_LOCUS9810</name>
</gene>
<protein>
    <submittedName>
        <fullName evidence="1">2885_t:CDS:1</fullName>
    </submittedName>
</protein>
<name>A0A9N9DKF9_9GLOM</name>
<accession>A0A9N9DKF9</accession>
<dbReference type="AlphaFoldDB" id="A0A9N9DKF9"/>
<evidence type="ECO:0000313" key="2">
    <source>
        <dbReference type="Proteomes" id="UP000789739"/>
    </source>
</evidence>
<organism evidence="1 2">
    <name type="scientific">Paraglomus brasilianum</name>
    <dbReference type="NCBI Taxonomy" id="144538"/>
    <lineage>
        <taxon>Eukaryota</taxon>
        <taxon>Fungi</taxon>
        <taxon>Fungi incertae sedis</taxon>
        <taxon>Mucoromycota</taxon>
        <taxon>Glomeromycotina</taxon>
        <taxon>Glomeromycetes</taxon>
        <taxon>Paraglomerales</taxon>
        <taxon>Paraglomeraceae</taxon>
        <taxon>Paraglomus</taxon>
    </lineage>
</organism>
<proteinExistence type="predicted"/>
<dbReference type="OrthoDB" id="2415221at2759"/>
<sequence length="153" mass="17841">MARPGEEWTFAEQFQWLMAGTSWADFVNKLDTETILIIDKIQKIYKPQGEKTEPLHGSKVVWDVFKKIQQYSKLCIVAFASYGYHGAYSISEENGQPIEISPHQLDEDNIWDFKDVCYAQFEFEDYFKCFCKNKLKPLGEADAQLLSQYMQEA</sequence>